<gene>
    <name evidence="2" type="ORF">A6R68_19583</name>
</gene>
<evidence type="ECO:0000256" key="1">
    <source>
        <dbReference type="SAM" id="MobiDB-lite"/>
    </source>
</evidence>
<comment type="caution">
    <text evidence="2">The sequence shown here is derived from an EMBL/GenBank/DDBJ whole genome shotgun (WGS) entry which is preliminary data.</text>
</comment>
<feature type="region of interest" description="Disordered" evidence="1">
    <location>
        <begin position="35"/>
        <end position="56"/>
    </location>
</feature>
<protein>
    <submittedName>
        <fullName evidence="2">Uncharacterized protein</fullName>
    </submittedName>
</protein>
<proteinExistence type="predicted"/>
<dbReference type="STRING" id="56216.A0A1A6HIH0"/>
<evidence type="ECO:0000313" key="3">
    <source>
        <dbReference type="Proteomes" id="UP000092124"/>
    </source>
</evidence>
<reference evidence="2 3" key="1">
    <citation type="submission" date="2016-06" db="EMBL/GenBank/DDBJ databases">
        <title>The Draft Genome Sequence and Annotation of the Desert Woodrat Neotoma lepida.</title>
        <authorList>
            <person name="Campbell M."/>
            <person name="Oakeson K.F."/>
            <person name="Yandell M."/>
            <person name="Halpert J.R."/>
            <person name="Dearing D."/>
        </authorList>
    </citation>
    <scope>NUCLEOTIDE SEQUENCE [LARGE SCALE GENOMIC DNA]</scope>
    <source>
        <strain evidence="2">417</strain>
        <tissue evidence="2">Liver</tissue>
    </source>
</reference>
<sequence>MYGAGHKFRTLHLPVSTTLSDVLDRVSDTPSITAKLISEQKDDKEKKNHEEKEKVKAENGFQDNYSVVVASGMLSAFCHLYFPCLIEHSTVYLQ</sequence>
<accession>A0A1A6HIH0</accession>
<dbReference type="Proteomes" id="UP000092124">
    <property type="component" value="Unassembled WGS sequence"/>
</dbReference>
<dbReference type="EMBL" id="LZPO01027583">
    <property type="protein sequence ID" value="OBS78029.1"/>
    <property type="molecule type" value="Genomic_DNA"/>
</dbReference>
<name>A0A1A6HIH0_NEOLE</name>
<organism evidence="2 3">
    <name type="scientific">Neotoma lepida</name>
    <name type="common">Desert woodrat</name>
    <dbReference type="NCBI Taxonomy" id="56216"/>
    <lineage>
        <taxon>Eukaryota</taxon>
        <taxon>Metazoa</taxon>
        <taxon>Chordata</taxon>
        <taxon>Craniata</taxon>
        <taxon>Vertebrata</taxon>
        <taxon>Euteleostomi</taxon>
        <taxon>Mammalia</taxon>
        <taxon>Eutheria</taxon>
        <taxon>Euarchontoglires</taxon>
        <taxon>Glires</taxon>
        <taxon>Rodentia</taxon>
        <taxon>Myomorpha</taxon>
        <taxon>Muroidea</taxon>
        <taxon>Cricetidae</taxon>
        <taxon>Neotominae</taxon>
        <taxon>Neotoma</taxon>
    </lineage>
</organism>
<dbReference type="AlphaFoldDB" id="A0A1A6HIH0"/>
<feature type="compositionally biased region" description="Basic and acidic residues" evidence="1">
    <location>
        <begin position="38"/>
        <end position="56"/>
    </location>
</feature>
<keyword evidence="3" id="KW-1185">Reference proteome</keyword>
<evidence type="ECO:0000313" key="2">
    <source>
        <dbReference type="EMBL" id="OBS78029.1"/>
    </source>
</evidence>